<evidence type="ECO:0000256" key="4">
    <source>
        <dbReference type="SAM" id="MobiDB-lite"/>
    </source>
</evidence>
<organism evidence="5 6">
    <name type="scientific">Branchiostoma belcheri</name>
    <name type="common">Amphioxus</name>
    <dbReference type="NCBI Taxonomy" id="7741"/>
    <lineage>
        <taxon>Eukaryota</taxon>
        <taxon>Metazoa</taxon>
        <taxon>Chordata</taxon>
        <taxon>Cephalochordata</taxon>
        <taxon>Leptocardii</taxon>
        <taxon>Amphioxiformes</taxon>
        <taxon>Branchiostomatidae</taxon>
        <taxon>Branchiostoma</taxon>
    </lineage>
</organism>
<protein>
    <submittedName>
        <fullName evidence="6">Ankyrin repeat domain-containing protein 45-like</fullName>
    </submittedName>
</protein>
<evidence type="ECO:0000313" key="6">
    <source>
        <dbReference type="RefSeq" id="XP_019643294.1"/>
    </source>
</evidence>
<dbReference type="RefSeq" id="XP_019643294.1">
    <property type="nucleotide sequence ID" value="XM_019787735.1"/>
</dbReference>
<feature type="region of interest" description="Disordered" evidence="4">
    <location>
        <begin position="1"/>
        <end position="23"/>
    </location>
</feature>
<dbReference type="InterPro" id="IPR036770">
    <property type="entry name" value="Ankyrin_rpt-contain_sf"/>
</dbReference>
<evidence type="ECO:0000256" key="1">
    <source>
        <dbReference type="ARBA" id="ARBA00022737"/>
    </source>
</evidence>
<reference evidence="6" key="1">
    <citation type="submission" date="2025-08" db="UniProtKB">
        <authorList>
            <consortium name="RefSeq"/>
        </authorList>
    </citation>
    <scope>IDENTIFICATION</scope>
    <source>
        <tissue evidence="6">Gonad</tissue>
    </source>
</reference>
<dbReference type="SUPFAM" id="SSF48403">
    <property type="entry name" value="Ankyrin repeat"/>
    <property type="match status" value="1"/>
</dbReference>
<evidence type="ECO:0000256" key="2">
    <source>
        <dbReference type="ARBA" id="ARBA00023043"/>
    </source>
</evidence>
<feature type="compositionally biased region" description="Basic and acidic residues" evidence="4">
    <location>
        <begin position="174"/>
        <end position="187"/>
    </location>
</feature>
<dbReference type="PANTHER" id="PTHR24171:SF9">
    <property type="entry name" value="ANKYRIN REPEAT DOMAIN-CONTAINING PROTEIN 39"/>
    <property type="match status" value="1"/>
</dbReference>
<keyword evidence="5" id="KW-1185">Reference proteome</keyword>
<dbReference type="Pfam" id="PF12796">
    <property type="entry name" value="Ank_2"/>
    <property type="match status" value="1"/>
</dbReference>
<accession>A0A6P5AAQ3</accession>
<dbReference type="PROSITE" id="PS50088">
    <property type="entry name" value="ANK_REPEAT"/>
    <property type="match status" value="2"/>
</dbReference>
<evidence type="ECO:0000313" key="5">
    <source>
        <dbReference type="Proteomes" id="UP000515135"/>
    </source>
</evidence>
<sequence length="241" mass="26881">MTAAQEEENQESEEPAPPPPDLSINLAMAAALSGEVSRLCRALDDEEDPYHPQIQERLNERDLEGKSPLDMASMLGRDNVVKELLVRGADPNIATPRGYTALHRAASWGKLGCLKILVQFQADLQKKSHHGERAREIAVRYGMDDCVQYLDRQEARQTLKSYVASMRETLADPEKMGAAKLTKEEKSSTNAALTEKEQWLENTTDASVQDYLDKKNELEQQMETVMLKISGQAPETPAGKK</sequence>
<keyword evidence="2 3" id="KW-0040">ANK repeat</keyword>
<dbReference type="PANTHER" id="PTHR24171">
    <property type="entry name" value="ANKYRIN REPEAT DOMAIN-CONTAINING PROTEIN 39-RELATED"/>
    <property type="match status" value="1"/>
</dbReference>
<keyword evidence="1" id="KW-0677">Repeat</keyword>
<feature type="repeat" description="ANK" evidence="3">
    <location>
        <begin position="64"/>
        <end position="96"/>
    </location>
</feature>
<dbReference type="GeneID" id="109484468"/>
<dbReference type="InterPro" id="IPR029048">
    <property type="entry name" value="HSP70_C_sf"/>
</dbReference>
<dbReference type="OrthoDB" id="194358at2759"/>
<feature type="region of interest" description="Disordered" evidence="4">
    <location>
        <begin position="174"/>
        <end position="199"/>
    </location>
</feature>
<dbReference type="KEGG" id="bbel:109484468"/>
<dbReference type="Gene3D" id="1.25.40.20">
    <property type="entry name" value="Ankyrin repeat-containing domain"/>
    <property type="match status" value="1"/>
</dbReference>
<feature type="compositionally biased region" description="Acidic residues" evidence="4">
    <location>
        <begin position="1"/>
        <end position="14"/>
    </location>
</feature>
<dbReference type="PROSITE" id="PS50297">
    <property type="entry name" value="ANK_REP_REGION"/>
    <property type="match status" value="2"/>
</dbReference>
<gene>
    <name evidence="6" type="primary">LOC109484468</name>
</gene>
<name>A0A6P5AAQ3_BRABE</name>
<dbReference type="AlphaFoldDB" id="A0A6P5AAQ3"/>
<dbReference type="SMART" id="SM00248">
    <property type="entry name" value="ANK"/>
    <property type="match status" value="3"/>
</dbReference>
<dbReference type="InterPro" id="IPR002110">
    <property type="entry name" value="Ankyrin_rpt"/>
</dbReference>
<dbReference type="Proteomes" id="UP000515135">
    <property type="component" value="Unplaced"/>
</dbReference>
<feature type="repeat" description="ANK" evidence="3">
    <location>
        <begin position="97"/>
        <end position="129"/>
    </location>
</feature>
<dbReference type="Gene3D" id="1.20.1270.10">
    <property type="match status" value="1"/>
</dbReference>
<proteinExistence type="predicted"/>
<dbReference type="SUPFAM" id="SSF100934">
    <property type="entry name" value="Heat shock protein 70kD (HSP70), C-terminal subdomain"/>
    <property type="match status" value="1"/>
</dbReference>
<evidence type="ECO:0000256" key="3">
    <source>
        <dbReference type="PROSITE-ProRule" id="PRU00023"/>
    </source>
</evidence>